<keyword evidence="2" id="KW-1185">Reference proteome</keyword>
<dbReference type="AlphaFoldDB" id="C0N613"/>
<organism evidence="1 2">
    <name type="scientific">Methylophaga thiooxydans DMS010</name>
    <dbReference type="NCBI Taxonomy" id="637616"/>
    <lineage>
        <taxon>Bacteria</taxon>
        <taxon>Pseudomonadati</taxon>
        <taxon>Pseudomonadota</taxon>
        <taxon>Gammaproteobacteria</taxon>
        <taxon>Thiotrichales</taxon>
        <taxon>Piscirickettsiaceae</taxon>
        <taxon>Methylophaga</taxon>
    </lineage>
</organism>
<accession>C0N613</accession>
<evidence type="ECO:0000313" key="1">
    <source>
        <dbReference type="EMBL" id="EEF79807.1"/>
    </source>
</evidence>
<dbReference type="HOGENOM" id="CLU_3330080_0_0_6"/>
<proteinExistence type="predicted"/>
<dbReference type="Proteomes" id="UP000004679">
    <property type="component" value="Unassembled WGS sequence"/>
</dbReference>
<name>C0N613_9GAMM</name>
<reference evidence="1 2" key="1">
    <citation type="journal article" date="2011" name="J. Bacteriol.">
        <title>Draft genome sequence of the chemolithoheterotrophic, halophilic methylotroph Methylophaga thiooxydans DMS010.</title>
        <authorList>
            <person name="Boden R."/>
            <person name="Ferriera S."/>
            <person name="Johnson J."/>
            <person name="Kelly D.P."/>
            <person name="Murrell J.C."/>
            <person name="Schafer H."/>
        </authorList>
    </citation>
    <scope>NUCLEOTIDE SEQUENCE [LARGE SCALE GENOMIC DNA]</scope>
    <source>
        <strain evidence="1 2">DMS010</strain>
    </source>
</reference>
<dbReference type="EMBL" id="GG657897">
    <property type="protein sequence ID" value="EEF79807.1"/>
    <property type="molecule type" value="Genomic_DNA"/>
</dbReference>
<gene>
    <name evidence="1" type="ORF">MDMS009_1358</name>
</gene>
<sequence length="38" mass="4041">MSTNGLSDLLLCNMADRLIGSVVKLAMSLFITAIDLVT</sequence>
<protein>
    <submittedName>
        <fullName evidence="1">Uncharacterized protein</fullName>
    </submittedName>
</protein>
<evidence type="ECO:0000313" key="2">
    <source>
        <dbReference type="Proteomes" id="UP000004679"/>
    </source>
</evidence>